<reference evidence="2 3" key="1">
    <citation type="submission" date="2016-11" db="EMBL/GenBank/DDBJ databases">
        <authorList>
            <person name="Jaros S."/>
            <person name="Januszkiewicz K."/>
            <person name="Wedrychowicz H."/>
        </authorList>
    </citation>
    <scope>NUCLEOTIDE SEQUENCE [LARGE SCALE GENOMIC DNA]</scope>
    <source>
        <strain evidence="2 3">LMG 20594</strain>
    </source>
</reference>
<dbReference type="SUPFAM" id="SSF51230">
    <property type="entry name" value="Single hybrid motif"/>
    <property type="match status" value="1"/>
</dbReference>
<protein>
    <submittedName>
        <fullName evidence="2">Biotin carboxyl carrier protein</fullName>
    </submittedName>
</protein>
<evidence type="ECO:0000259" key="1">
    <source>
        <dbReference type="Pfam" id="PF00364"/>
    </source>
</evidence>
<dbReference type="GeneID" id="301982593"/>
<accession>A0A1M6S917</accession>
<dbReference type="Gene3D" id="2.40.50.100">
    <property type="match status" value="1"/>
</dbReference>
<dbReference type="KEGG" id="pts:CUJ90_31385"/>
<dbReference type="RefSeq" id="WP_083085669.1">
    <property type="nucleotide sequence ID" value="NZ_CADFGY010000021.1"/>
</dbReference>
<feature type="domain" description="Lipoyl-binding" evidence="1">
    <location>
        <begin position="93"/>
        <end position="150"/>
    </location>
</feature>
<dbReference type="CDD" id="cd06850">
    <property type="entry name" value="biotinyl_domain"/>
    <property type="match status" value="1"/>
</dbReference>
<dbReference type="STRING" id="169427.SAMN05192548_102171"/>
<proteinExistence type="predicted"/>
<evidence type="ECO:0000313" key="2">
    <source>
        <dbReference type="EMBL" id="SHK41151.1"/>
    </source>
</evidence>
<name>A0A1M6S917_9BURK</name>
<dbReference type="Proteomes" id="UP000184395">
    <property type="component" value="Unassembled WGS sequence"/>
</dbReference>
<dbReference type="Pfam" id="PF00364">
    <property type="entry name" value="Biotin_lipoyl"/>
    <property type="match status" value="1"/>
</dbReference>
<gene>
    <name evidence="2" type="ORF">SAMN05192548_102171</name>
</gene>
<dbReference type="InterPro" id="IPR000089">
    <property type="entry name" value="Biotin_lipoyl"/>
</dbReference>
<dbReference type="InterPro" id="IPR011053">
    <property type="entry name" value="Single_hybrid_motif"/>
</dbReference>
<dbReference type="AlphaFoldDB" id="A0A1M6S917"/>
<sequence>MTQKIEVDIGELRQITSWLAEVDIEFIEISKPGATVRLTMEQAPGSAGADAPAQAVSAVVPGGLARAAETTQTHAASITAKSAGIFLSTHPARSTPLVSAGDHVKPGDIVGLLQIAQLCVPVVASADGVVMRLCVTHGTTVGYGTPLLELSPSA</sequence>
<dbReference type="OrthoDB" id="9004667at2"/>
<organism evidence="2 3">
    <name type="scientific">Paraburkholderia terricola</name>
    <dbReference type="NCBI Taxonomy" id="169427"/>
    <lineage>
        <taxon>Bacteria</taxon>
        <taxon>Pseudomonadati</taxon>
        <taxon>Pseudomonadota</taxon>
        <taxon>Betaproteobacteria</taxon>
        <taxon>Burkholderiales</taxon>
        <taxon>Burkholderiaceae</taxon>
        <taxon>Paraburkholderia</taxon>
    </lineage>
</organism>
<evidence type="ECO:0000313" key="3">
    <source>
        <dbReference type="Proteomes" id="UP000184395"/>
    </source>
</evidence>
<dbReference type="EMBL" id="FRAB01000021">
    <property type="protein sequence ID" value="SHK41151.1"/>
    <property type="molecule type" value="Genomic_DNA"/>
</dbReference>